<dbReference type="SMART" id="SM00220">
    <property type="entry name" value="S_TKc"/>
    <property type="match status" value="1"/>
</dbReference>
<feature type="domain" description="Protein kinase" evidence="5">
    <location>
        <begin position="32"/>
        <end position="420"/>
    </location>
</feature>
<evidence type="ECO:0000259" key="5">
    <source>
        <dbReference type="PROSITE" id="PS50011"/>
    </source>
</evidence>
<dbReference type="SUPFAM" id="SSF56112">
    <property type="entry name" value="Protein kinase-like (PK-like)"/>
    <property type="match status" value="1"/>
</dbReference>
<evidence type="ECO:0000313" key="6">
    <source>
        <dbReference type="EMBL" id="KAL1496231.1"/>
    </source>
</evidence>
<dbReference type="InterPro" id="IPR017441">
    <property type="entry name" value="Protein_kinase_ATP_BS"/>
</dbReference>
<dbReference type="Pfam" id="PF00069">
    <property type="entry name" value="Pkinase"/>
    <property type="match status" value="2"/>
</dbReference>
<feature type="region of interest" description="Disordered" evidence="4">
    <location>
        <begin position="593"/>
        <end position="612"/>
    </location>
</feature>
<dbReference type="InterPro" id="IPR011009">
    <property type="entry name" value="Kinase-like_dom_sf"/>
</dbReference>
<name>A0AB34IBW5_PRYPA</name>
<dbReference type="GO" id="GO:0004672">
    <property type="term" value="F:protein kinase activity"/>
    <property type="evidence" value="ECO:0007669"/>
    <property type="project" value="InterPro"/>
</dbReference>
<feature type="compositionally biased region" description="Basic residues" evidence="4">
    <location>
        <begin position="664"/>
        <end position="678"/>
    </location>
</feature>
<evidence type="ECO:0000256" key="1">
    <source>
        <dbReference type="ARBA" id="ARBA00022741"/>
    </source>
</evidence>
<dbReference type="PROSITE" id="PS00107">
    <property type="entry name" value="PROTEIN_KINASE_ATP"/>
    <property type="match status" value="1"/>
</dbReference>
<evidence type="ECO:0000256" key="2">
    <source>
        <dbReference type="ARBA" id="ARBA00022840"/>
    </source>
</evidence>
<dbReference type="AlphaFoldDB" id="A0AB34IBW5"/>
<evidence type="ECO:0000313" key="7">
    <source>
        <dbReference type="Proteomes" id="UP001515480"/>
    </source>
</evidence>
<keyword evidence="2 3" id="KW-0067">ATP-binding</keyword>
<feature type="region of interest" description="Disordered" evidence="4">
    <location>
        <begin position="621"/>
        <end position="690"/>
    </location>
</feature>
<dbReference type="GO" id="GO:0005524">
    <property type="term" value="F:ATP binding"/>
    <property type="evidence" value="ECO:0007669"/>
    <property type="project" value="UniProtKB-UniRule"/>
</dbReference>
<comment type="caution">
    <text evidence="6">The sequence shown here is derived from an EMBL/GenBank/DDBJ whole genome shotgun (WGS) entry which is preliminary data.</text>
</comment>
<dbReference type="InterPro" id="IPR050117">
    <property type="entry name" value="MAPK"/>
</dbReference>
<dbReference type="InterPro" id="IPR000719">
    <property type="entry name" value="Prot_kinase_dom"/>
</dbReference>
<dbReference type="Gene3D" id="1.10.510.10">
    <property type="entry name" value="Transferase(Phosphotransferase) domain 1"/>
    <property type="match status" value="1"/>
</dbReference>
<proteinExistence type="predicted"/>
<accession>A0AB34IBW5</accession>
<feature type="compositionally biased region" description="Polar residues" evidence="4">
    <location>
        <begin position="593"/>
        <end position="611"/>
    </location>
</feature>
<gene>
    <name evidence="6" type="ORF">AB1Y20_016194</name>
</gene>
<dbReference type="Proteomes" id="UP001515480">
    <property type="component" value="Unassembled WGS sequence"/>
</dbReference>
<feature type="compositionally biased region" description="Pro residues" evidence="4">
    <location>
        <begin position="637"/>
        <end position="649"/>
    </location>
</feature>
<keyword evidence="7" id="KW-1185">Reference proteome</keyword>
<feature type="compositionally biased region" description="Low complexity" evidence="4">
    <location>
        <begin position="627"/>
        <end position="636"/>
    </location>
</feature>
<organism evidence="6 7">
    <name type="scientific">Prymnesium parvum</name>
    <name type="common">Toxic golden alga</name>
    <dbReference type="NCBI Taxonomy" id="97485"/>
    <lineage>
        <taxon>Eukaryota</taxon>
        <taxon>Haptista</taxon>
        <taxon>Haptophyta</taxon>
        <taxon>Prymnesiophyceae</taxon>
        <taxon>Prymnesiales</taxon>
        <taxon>Prymnesiaceae</taxon>
        <taxon>Prymnesium</taxon>
    </lineage>
</organism>
<dbReference type="EMBL" id="JBGBPQ010000029">
    <property type="protein sequence ID" value="KAL1496231.1"/>
    <property type="molecule type" value="Genomic_DNA"/>
</dbReference>
<dbReference type="PANTHER" id="PTHR24055">
    <property type="entry name" value="MITOGEN-ACTIVATED PROTEIN KINASE"/>
    <property type="match status" value="1"/>
</dbReference>
<evidence type="ECO:0000256" key="3">
    <source>
        <dbReference type="PROSITE-ProRule" id="PRU10141"/>
    </source>
</evidence>
<feature type="binding site" evidence="3">
    <location>
        <position position="61"/>
    </location>
    <ligand>
        <name>ATP</name>
        <dbReference type="ChEBI" id="CHEBI:30616"/>
    </ligand>
</feature>
<reference evidence="6 7" key="1">
    <citation type="journal article" date="2024" name="Science">
        <title>Giant polyketide synthase enzymes in the biosynthesis of giant marine polyether toxins.</title>
        <authorList>
            <person name="Fallon T.R."/>
            <person name="Shende V.V."/>
            <person name="Wierzbicki I.H."/>
            <person name="Pendleton A.L."/>
            <person name="Watervoot N.F."/>
            <person name="Auber R.P."/>
            <person name="Gonzalez D.J."/>
            <person name="Wisecaver J.H."/>
            <person name="Moore B.S."/>
        </authorList>
    </citation>
    <scope>NUCLEOTIDE SEQUENCE [LARGE SCALE GENOMIC DNA]</scope>
    <source>
        <strain evidence="6 7">12B1</strain>
    </source>
</reference>
<sequence length="690" mass="76654">MSFGCTVDNFWLDPNTLRPLVTNLSNGQHPTYTELRIIGGGAYSTVAAAVDSRSGDRVAIKRVDEVFYSLIEAKKVLREIRLMHDFCHPNLMSLREIVQPADLTQFTDLYFVLDYMDADLGDVMRRKGGRLMTGEKVRTYLAMFLRGLEHIHALGGIHRDLKPSNVLISDAGVLRLCDFGMSRTVRLDAGDERQRHRAQTAGLVVDVVEPRESEAELSESSPPMIKSRQLTTHVCTRWYRAPEAVMEEHYDAKLDLWSVGCIFKEMLDSARELEGAHLRRMKRLGPDPMFPGGTSMQSVGRDGTESPEDSFSRDPLRHELHGQLARIFSVLGIPTEEELSWASQPAVRRASDLISRVSHPSRPFSRLSAAERREEVRRLIRNKMKPEVDGEDALDLLGALLSIDPRERPSASAALAHPYLESAAEETYTLPRGVQRAHLAAIEAAFEFEQQELTQEQLREMICSEVERSTCADAPEASCMASLQRVRRLHNMKEPWTLFAPDADARGATSRLLAMVFGCADEWAADGALLDGVVGAPPAAPAAFAPLCAELLVALEKFLVSCILTLRYAKDAAPLLGSAEQFMRTFGEKSRASRSCLSTPGRSPRQSSSSFMHIETKEVSMEIEENPTPAVSSTAPTSPPPTTPTPGPTQRPRRSSVMQTIKGLYRRASSRPSSRPKSRYFSSTPHAKKR</sequence>
<evidence type="ECO:0000256" key="4">
    <source>
        <dbReference type="SAM" id="MobiDB-lite"/>
    </source>
</evidence>
<protein>
    <recommendedName>
        <fullName evidence="5">Protein kinase domain-containing protein</fullName>
    </recommendedName>
</protein>
<keyword evidence="1 3" id="KW-0547">Nucleotide-binding</keyword>
<dbReference type="Gene3D" id="3.30.200.20">
    <property type="entry name" value="Phosphorylase Kinase, domain 1"/>
    <property type="match status" value="1"/>
</dbReference>
<dbReference type="PROSITE" id="PS50011">
    <property type="entry name" value="PROTEIN_KINASE_DOM"/>
    <property type="match status" value="1"/>
</dbReference>
<feature type="region of interest" description="Disordered" evidence="4">
    <location>
        <begin position="284"/>
        <end position="313"/>
    </location>
</feature>